<gene>
    <name evidence="1" type="ORF">LCGC14_2808270</name>
</gene>
<evidence type="ECO:0000313" key="1">
    <source>
        <dbReference type="EMBL" id="KKK81951.1"/>
    </source>
</evidence>
<name>A0A0F9BC03_9ZZZZ</name>
<organism evidence="1">
    <name type="scientific">marine sediment metagenome</name>
    <dbReference type="NCBI Taxonomy" id="412755"/>
    <lineage>
        <taxon>unclassified sequences</taxon>
        <taxon>metagenomes</taxon>
        <taxon>ecological metagenomes</taxon>
    </lineage>
</organism>
<sequence>YTIRSGLLSQEAGQWMRSRNMAYVALSRLMVMSPDEAWDIRKTEMRPGNRRGIGVEFTPDWMHRAKGSAKFIKDPLDQLLYLTTRTIQESDYNNYKQQLFKWFVPTREMYASEVSGLAELARRVPYKLENIIERKDYKWTTNDVEIIKQAIKELDNFSSYYITEWIKILEPIINDILTKINFQVSFEINEKGNIDVNLLRNGEVYNYKDLSAGQRLVVSISFQLALLLENTQEGFIIADEGFSNLDIENLKLILELFKNLPFQLLCVIHRL</sequence>
<reference evidence="1" key="1">
    <citation type="journal article" date="2015" name="Nature">
        <title>Complex archaea that bridge the gap between prokaryotes and eukaryotes.</title>
        <authorList>
            <person name="Spang A."/>
            <person name="Saw J.H."/>
            <person name="Jorgensen S.L."/>
            <person name="Zaremba-Niedzwiedzka K."/>
            <person name="Martijn J."/>
            <person name="Lind A.E."/>
            <person name="van Eijk R."/>
            <person name="Schleper C."/>
            <person name="Guy L."/>
            <person name="Ettema T.J."/>
        </authorList>
    </citation>
    <scope>NUCLEOTIDE SEQUENCE</scope>
</reference>
<dbReference type="SUPFAM" id="SSF52540">
    <property type="entry name" value="P-loop containing nucleoside triphosphate hydrolases"/>
    <property type="match status" value="1"/>
</dbReference>
<dbReference type="AlphaFoldDB" id="A0A0F9BC03"/>
<evidence type="ECO:0008006" key="2">
    <source>
        <dbReference type="Google" id="ProtNLM"/>
    </source>
</evidence>
<proteinExistence type="predicted"/>
<protein>
    <recommendedName>
        <fullName evidence="2">RecF/RecN/SMC N-terminal domain-containing protein</fullName>
    </recommendedName>
</protein>
<dbReference type="InterPro" id="IPR027417">
    <property type="entry name" value="P-loop_NTPase"/>
</dbReference>
<dbReference type="EMBL" id="LAZR01052893">
    <property type="protein sequence ID" value="KKK81951.1"/>
    <property type="molecule type" value="Genomic_DNA"/>
</dbReference>
<comment type="caution">
    <text evidence="1">The sequence shown here is derived from an EMBL/GenBank/DDBJ whole genome shotgun (WGS) entry which is preliminary data.</text>
</comment>
<feature type="non-terminal residue" evidence="1">
    <location>
        <position position="1"/>
    </location>
</feature>
<dbReference type="Gene3D" id="3.40.50.300">
    <property type="entry name" value="P-loop containing nucleotide triphosphate hydrolases"/>
    <property type="match status" value="1"/>
</dbReference>
<accession>A0A0F9BC03</accession>